<feature type="transmembrane region" description="Helical" evidence="1">
    <location>
        <begin position="21"/>
        <end position="41"/>
    </location>
</feature>
<name>A0A6J4RR49_9ACTN</name>
<keyword evidence="1" id="KW-1133">Transmembrane helix</keyword>
<feature type="transmembrane region" description="Helical" evidence="1">
    <location>
        <begin position="140"/>
        <end position="159"/>
    </location>
</feature>
<accession>A0A6J4RR49</accession>
<keyword evidence="1" id="KW-0472">Membrane</keyword>
<dbReference type="EMBL" id="CADCVL010000229">
    <property type="protein sequence ID" value="CAA9480080.1"/>
    <property type="molecule type" value="Genomic_DNA"/>
</dbReference>
<gene>
    <name evidence="2" type="ORF">AVDCRST_MAG65-1393</name>
</gene>
<organism evidence="2">
    <name type="scientific">uncultured Solirubrobacteraceae bacterium</name>
    <dbReference type="NCBI Taxonomy" id="1162706"/>
    <lineage>
        <taxon>Bacteria</taxon>
        <taxon>Bacillati</taxon>
        <taxon>Actinomycetota</taxon>
        <taxon>Thermoleophilia</taxon>
        <taxon>Solirubrobacterales</taxon>
        <taxon>Solirubrobacteraceae</taxon>
        <taxon>environmental samples</taxon>
    </lineage>
</organism>
<dbReference type="AlphaFoldDB" id="A0A6J4RR49"/>
<protein>
    <recommendedName>
        <fullName evidence="3">DUF2243 domain-containing protein</fullName>
    </recommendedName>
</protein>
<sequence length="173" mass="18319">MEAASSTHTSSPRNGGVRLPSLLIGIGMGGFVDGIVLHQLLQWHHMLTDTGEHPAGTVAGLEANTLADGIFHAATWLFVITGVTLAVRSWQQNRLAPSPSAHLGLLLAGWGLFNLVEGITNHLVLGVHHVRDDLGGPLSWDLGFVALGLLQVLAGFALARRAPTAAQRAPRKR</sequence>
<evidence type="ECO:0000256" key="1">
    <source>
        <dbReference type="SAM" id="Phobius"/>
    </source>
</evidence>
<feature type="transmembrane region" description="Helical" evidence="1">
    <location>
        <begin position="102"/>
        <end position="120"/>
    </location>
</feature>
<evidence type="ECO:0008006" key="3">
    <source>
        <dbReference type="Google" id="ProtNLM"/>
    </source>
</evidence>
<evidence type="ECO:0000313" key="2">
    <source>
        <dbReference type="EMBL" id="CAA9480080.1"/>
    </source>
</evidence>
<proteinExistence type="predicted"/>
<feature type="transmembrane region" description="Helical" evidence="1">
    <location>
        <begin position="70"/>
        <end position="90"/>
    </location>
</feature>
<dbReference type="InterPro" id="IPR018719">
    <property type="entry name" value="DUF2243_membrane"/>
</dbReference>
<reference evidence="2" key="1">
    <citation type="submission" date="2020-02" db="EMBL/GenBank/DDBJ databases">
        <authorList>
            <person name="Meier V. D."/>
        </authorList>
    </citation>
    <scope>NUCLEOTIDE SEQUENCE</scope>
    <source>
        <strain evidence="2">AVDCRST_MAG65</strain>
    </source>
</reference>
<dbReference type="Pfam" id="PF10002">
    <property type="entry name" value="DUF2243"/>
    <property type="match status" value="1"/>
</dbReference>
<keyword evidence="1" id="KW-0812">Transmembrane</keyword>